<keyword evidence="10 16" id="KW-0472">Membrane</keyword>
<dbReference type="PANTHER" id="PTHR10519">
    <property type="entry name" value="GABA-B RECEPTOR"/>
    <property type="match status" value="1"/>
</dbReference>
<reference evidence="18 19" key="1">
    <citation type="submission" date="2016-07" db="EMBL/GenBank/DDBJ databases">
        <title>Pervasive Adenine N6-methylation of Active Genes in Fungi.</title>
        <authorList>
            <consortium name="DOE Joint Genome Institute"/>
            <person name="Mondo S.J."/>
            <person name="Dannebaum R.O."/>
            <person name="Kuo R.C."/>
            <person name="Labutti K."/>
            <person name="Haridas S."/>
            <person name="Kuo A."/>
            <person name="Salamov A."/>
            <person name="Ahrendt S.R."/>
            <person name="Lipzen A."/>
            <person name="Sullivan W."/>
            <person name="Andreopoulos W.B."/>
            <person name="Clum A."/>
            <person name="Lindquist E."/>
            <person name="Daum C."/>
            <person name="Ramamoorthy G.K."/>
            <person name="Gryganskyi A."/>
            <person name="Culley D."/>
            <person name="Magnuson J.K."/>
            <person name="James T.Y."/>
            <person name="O'Malley M.A."/>
            <person name="Stajich J.E."/>
            <person name="Spatafora J.W."/>
            <person name="Visel A."/>
            <person name="Grigoriev I.V."/>
        </authorList>
    </citation>
    <scope>NUCLEOTIDE SEQUENCE [LARGE SCALE GENOMIC DNA]</scope>
    <source>
        <strain evidence="18 19">JEL800</strain>
    </source>
</reference>
<dbReference type="GO" id="GO:0005576">
    <property type="term" value="C:extracellular region"/>
    <property type="evidence" value="ECO:0007669"/>
    <property type="project" value="UniProtKB-SubCell"/>
</dbReference>
<protein>
    <recommendedName>
        <fullName evidence="17">G-protein coupled receptors family 3 profile domain-containing protein</fullName>
    </recommendedName>
</protein>
<evidence type="ECO:0000256" key="13">
    <source>
        <dbReference type="ARBA" id="ARBA00023224"/>
    </source>
</evidence>
<dbReference type="PANTHER" id="PTHR10519:SF20">
    <property type="entry name" value="G-PROTEIN COUPLED RECEPTOR 156-RELATED"/>
    <property type="match status" value="1"/>
</dbReference>
<evidence type="ECO:0000256" key="7">
    <source>
        <dbReference type="ARBA" id="ARBA00022729"/>
    </source>
</evidence>
<evidence type="ECO:0000256" key="1">
    <source>
        <dbReference type="ARBA" id="ARBA00004141"/>
    </source>
</evidence>
<evidence type="ECO:0000256" key="12">
    <source>
        <dbReference type="ARBA" id="ARBA00023180"/>
    </source>
</evidence>
<evidence type="ECO:0000256" key="15">
    <source>
        <dbReference type="SAM" id="MobiDB-lite"/>
    </source>
</evidence>
<dbReference type="AlphaFoldDB" id="A0A1Y2BQ03"/>
<dbReference type="PROSITE" id="PS50259">
    <property type="entry name" value="G_PROTEIN_RECEP_F3_4"/>
    <property type="match status" value="1"/>
</dbReference>
<keyword evidence="13" id="KW-0807">Transducer</keyword>
<feature type="transmembrane region" description="Helical" evidence="16">
    <location>
        <begin position="795"/>
        <end position="818"/>
    </location>
</feature>
<dbReference type="GO" id="GO:0004965">
    <property type="term" value="F:G protein-coupled GABA receptor activity"/>
    <property type="evidence" value="ECO:0007669"/>
    <property type="project" value="InterPro"/>
</dbReference>
<dbReference type="InterPro" id="IPR003368">
    <property type="entry name" value="POMP_repeat"/>
</dbReference>
<dbReference type="OrthoDB" id="2158641at2759"/>
<dbReference type="EMBL" id="MCGO01000053">
    <property type="protein sequence ID" value="ORY36830.1"/>
    <property type="molecule type" value="Genomic_DNA"/>
</dbReference>
<feature type="region of interest" description="Disordered" evidence="15">
    <location>
        <begin position="907"/>
        <end position="935"/>
    </location>
</feature>
<comment type="caution">
    <text evidence="18">The sequence shown here is derived from an EMBL/GenBank/DDBJ whole genome shotgun (WGS) entry which is preliminary data.</text>
</comment>
<dbReference type="GO" id="GO:0007214">
    <property type="term" value="P:gamma-aminobutyric acid signaling pathway"/>
    <property type="evidence" value="ECO:0007669"/>
    <property type="project" value="TreeGrafter"/>
</dbReference>
<dbReference type="GO" id="GO:0038039">
    <property type="term" value="C:G protein-coupled receptor heterodimeric complex"/>
    <property type="evidence" value="ECO:0007669"/>
    <property type="project" value="TreeGrafter"/>
</dbReference>
<evidence type="ECO:0000256" key="9">
    <source>
        <dbReference type="ARBA" id="ARBA00023040"/>
    </source>
</evidence>
<evidence type="ECO:0000256" key="11">
    <source>
        <dbReference type="ARBA" id="ARBA00023170"/>
    </source>
</evidence>
<keyword evidence="7" id="KW-0732">Signal</keyword>
<proteinExistence type="predicted"/>
<evidence type="ECO:0000259" key="17">
    <source>
        <dbReference type="PROSITE" id="PS50259"/>
    </source>
</evidence>
<keyword evidence="11" id="KW-0675">Receptor</keyword>
<evidence type="ECO:0000313" key="19">
    <source>
        <dbReference type="Proteomes" id="UP000193642"/>
    </source>
</evidence>
<dbReference type="Pfam" id="PF00003">
    <property type="entry name" value="7tm_3"/>
    <property type="match status" value="1"/>
</dbReference>
<comment type="subcellular location">
    <subcellularLocation>
        <location evidence="2">Cell envelope</location>
    </subcellularLocation>
    <subcellularLocation>
        <location evidence="3">Cell outer membrane</location>
    </subcellularLocation>
    <subcellularLocation>
        <location evidence="1">Membrane</location>
        <topology evidence="1">Multi-pass membrane protein</topology>
    </subcellularLocation>
    <subcellularLocation>
        <location evidence="4">Secreted</location>
    </subcellularLocation>
</comment>
<dbReference type="Proteomes" id="UP000193642">
    <property type="component" value="Unassembled WGS sequence"/>
</dbReference>
<keyword evidence="14" id="KW-0998">Cell outer membrane</keyword>
<evidence type="ECO:0000313" key="18">
    <source>
        <dbReference type="EMBL" id="ORY36830.1"/>
    </source>
</evidence>
<dbReference type="PRINTS" id="PR00248">
    <property type="entry name" value="GPCRMGR"/>
</dbReference>
<keyword evidence="19" id="KW-1185">Reference proteome</keyword>
<dbReference type="InterPro" id="IPR000337">
    <property type="entry name" value="GPCR_3"/>
</dbReference>
<evidence type="ECO:0000256" key="10">
    <source>
        <dbReference type="ARBA" id="ARBA00023136"/>
    </source>
</evidence>
<evidence type="ECO:0000256" key="2">
    <source>
        <dbReference type="ARBA" id="ARBA00004196"/>
    </source>
</evidence>
<evidence type="ECO:0000256" key="14">
    <source>
        <dbReference type="ARBA" id="ARBA00023237"/>
    </source>
</evidence>
<dbReference type="InterPro" id="IPR017978">
    <property type="entry name" value="GPCR_3_C"/>
</dbReference>
<feature type="transmembrane region" description="Helical" evidence="16">
    <location>
        <begin position="754"/>
        <end position="775"/>
    </location>
</feature>
<feature type="transmembrane region" description="Helical" evidence="16">
    <location>
        <begin position="839"/>
        <end position="857"/>
    </location>
</feature>
<feature type="transmembrane region" description="Helical" evidence="16">
    <location>
        <begin position="682"/>
        <end position="702"/>
    </location>
</feature>
<evidence type="ECO:0000256" key="6">
    <source>
        <dbReference type="ARBA" id="ARBA00022692"/>
    </source>
</evidence>
<sequence>MSQSWTVCPSSGTKVCSGTDAVFTTTGPISLSNCVYSRCPPIVVPAGTSATISGVTFRDAIQPSNVNGGALQINGGVVTLNNVYFTNNTAGNGGAISIDNEGQLTAMNVYFNSNFASNPNDVGGGDLIMSHSSKATCTNCHSANSRTLSNGAASSIQQTSTLNWIGGTCINNTAHWAGCFMSDTKSVTNAQDIYAQNLTAGAGAFNFLNQASMFVGKNVTVVGALATGQAGCLYSYGSGTTNCTNCRFTGCYTQGFGGAGVIQAGSTGYFYNTIFEGSTSPGGAGSLFAISNAVITLDGGSVIRNSVGLYGGAFWNDDSNVIITGGSSIKNCSATHGGAYFGITGGSLSLNNGAIIGCSADSIGGAIHAIDKHTLYLGDGVQVANNVASNGGAIYLDLTSSATVNGSTAFVNNSASTMGGAIMTAGSATLTLIGNLISSSANSAPFGTFVAITTLPPFDMTSTAVTNNPLLSGNIYVSNTATGLQMLQKKNFIGLPNIKLFGGASQLVLEDSSTINNTIINFAAPLPPFSVHAQDVFGNTVPANLNAPVIVQVASTSNAAMSGDNTKAIVNATSNAAQFSGLRLANPVAGNYTFVIRGFPGSLQQPPGALWQTFQITISVCDQLTQRLSTGTNTCVDIVNTSDSTRLGIGAAAIVCIVFGLFNLICLFFFRELKLIKANSLVFLSLTNVGCLLCLASLVIQISTAQNSCTAAAAVDNIGFALIFGSLLVKTSRIRIIFDEKLRRKIKVPTDAKLSAWVLAFLVFMGGLLAAWFVVQSPEPVDMITASMAVTTRCNTATTFGVIVTIVRIVIIMFSAVLSFQIRDVPSTFNESKMLGFSAYNWFLFSALLNALVVFAINDPNTAFAIGGVAIIVPTVTTIFLLISVKVQLCIFNPIEANKIETTTSSTGADLKSTMSHAQSRMDTQGSNNNSVRRG</sequence>
<evidence type="ECO:0000256" key="16">
    <source>
        <dbReference type="SAM" id="Phobius"/>
    </source>
</evidence>
<organism evidence="18 19">
    <name type="scientific">Rhizoclosmatium globosum</name>
    <dbReference type="NCBI Taxonomy" id="329046"/>
    <lineage>
        <taxon>Eukaryota</taxon>
        <taxon>Fungi</taxon>
        <taxon>Fungi incertae sedis</taxon>
        <taxon>Chytridiomycota</taxon>
        <taxon>Chytridiomycota incertae sedis</taxon>
        <taxon>Chytridiomycetes</taxon>
        <taxon>Chytridiales</taxon>
        <taxon>Chytriomycetaceae</taxon>
        <taxon>Rhizoclosmatium</taxon>
    </lineage>
</organism>
<feature type="domain" description="G-protein coupled receptors family 3 profile" evidence="17">
    <location>
        <begin position="653"/>
        <end position="894"/>
    </location>
</feature>
<evidence type="ECO:0000256" key="4">
    <source>
        <dbReference type="ARBA" id="ARBA00004613"/>
    </source>
</evidence>
<keyword evidence="5" id="KW-0964">Secreted</keyword>
<feature type="transmembrane region" description="Helical" evidence="16">
    <location>
        <begin position="863"/>
        <end position="883"/>
    </location>
</feature>
<keyword evidence="8 16" id="KW-1133">Transmembrane helix</keyword>
<evidence type="ECO:0000256" key="5">
    <source>
        <dbReference type="ARBA" id="ARBA00022525"/>
    </source>
</evidence>
<name>A0A1Y2BQ03_9FUNG</name>
<dbReference type="InterPro" id="IPR011050">
    <property type="entry name" value="Pectin_lyase_fold/virulence"/>
</dbReference>
<keyword evidence="12" id="KW-0325">Glycoprotein</keyword>
<evidence type="ECO:0000256" key="3">
    <source>
        <dbReference type="ARBA" id="ARBA00004442"/>
    </source>
</evidence>
<accession>A0A1Y2BQ03</accession>
<dbReference type="InterPro" id="IPR002455">
    <property type="entry name" value="GPCR3_GABA-B"/>
</dbReference>
<gene>
    <name evidence="18" type="ORF">BCR33DRAFT_854991</name>
</gene>
<keyword evidence="9" id="KW-0297">G-protein coupled receptor</keyword>
<keyword evidence="6 16" id="KW-0812">Transmembrane</keyword>
<dbReference type="NCBIfam" id="TIGR01376">
    <property type="entry name" value="POMP_repeat"/>
    <property type="match status" value="1"/>
</dbReference>
<feature type="transmembrane region" description="Helical" evidence="16">
    <location>
        <begin position="647"/>
        <end position="670"/>
    </location>
</feature>
<evidence type="ECO:0000256" key="8">
    <source>
        <dbReference type="ARBA" id="ARBA00022989"/>
    </source>
</evidence>
<dbReference type="SUPFAM" id="SSF51126">
    <property type="entry name" value="Pectin lyase-like"/>
    <property type="match status" value="2"/>
</dbReference>
<feature type="transmembrane region" description="Helical" evidence="16">
    <location>
        <begin position="714"/>
        <end position="733"/>
    </location>
</feature>